<sequence>MTSQSSFPSPSDVQRRCDPRRATLGFIQVATIRLDAFHHVADHDFTTIIFTHRCTMSTIGRFLGGARHLHFLCGYPEALFISSEGQRYFHIKIGTTYYLMKVASEENGGQLKTFTEMRMKIEELQ</sequence>
<evidence type="ECO:0000313" key="1">
    <source>
        <dbReference type="EMBL" id="UMM44378.1"/>
    </source>
</evidence>
<protein>
    <submittedName>
        <fullName evidence="1">Uncharacterized protein</fullName>
    </submittedName>
</protein>
<dbReference type="AlphaFoldDB" id="A0AAE9JU74"/>
<dbReference type="EMBL" id="CP092625">
    <property type="protein sequence ID" value="UMM44378.1"/>
    <property type="molecule type" value="Genomic_DNA"/>
</dbReference>
<reference evidence="1 2" key="1">
    <citation type="submission" date="2022-04" db="EMBL/GenBank/DDBJ databases">
        <title>Chromosome-level reference genomes for two strains of Caenorhabditis briggsae: an improved platform for comparative genomics.</title>
        <authorList>
            <person name="Stevens L."/>
            <person name="Andersen E."/>
        </authorList>
    </citation>
    <scope>NUCLEOTIDE SEQUENCE [LARGE SCALE GENOMIC DNA]</scope>
    <source>
        <strain evidence="1">VX34</strain>
        <tissue evidence="1">Whole-organism</tissue>
    </source>
</reference>
<gene>
    <name evidence="1" type="ORF">L5515_019536</name>
</gene>
<organism evidence="1 2">
    <name type="scientific">Caenorhabditis briggsae</name>
    <dbReference type="NCBI Taxonomy" id="6238"/>
    <lineage>
        <taxon>Eukaryota</taxon>
        <taxon>Metazoa</taxon>
        <taxon>Ecdysozoa</taxon>
        <taxon>Nematoda</taxon>
        <taxon>Chromadorea</taxon>
        <taxon>Rhabditida</taxon>
        <taxon>Rhabditina</taxon>
        <taxon>Rhabditomorpha</taxon>
        <taxon>Rhabditoidea</taxon>
        <taxon>Rhabditidae</taxon>
        <taxon>Peloderinae</taxon>
        <taxon>Caenorhabditis</taxon>
    </lineage>
</organism>
<accession>A0AAE9JU74</accession>
<name>A0AAE9JU74_CAEBR</name>
<keyword evidence="2" id="KW-1185">Reference proteome</keyword>
<evidence type="ECO:0000313" key="2">
    <source>
        <dbReference type="Proteomes" id="UP000829354"/>
    </source>
</evidence>
<proteinExistence type="predicted"/>
<dbReference type="Proteomes" id="UP000829354">
    <property type="component" value="Chromosome X"/>
</dbReference>